<protein>
    <submittedName>
        <fullName evidence="1">Uncharacterized protein</fullName>
    </submittedName>
</protein>
<sequence>MRIAHLEKADRYSMDIHLSTVSTACRRNSRLSVACDTRGQRQYIRKPSSTPRAGMVLMQQRSTVNEQANRNTANRQIGATEGVLGSGSFGIQDRKYSCLLRNKEARSRLSLACCTAGSRNGGGGCPTCTERAHIPGKGGAFHFCYMYTRP</sequence>
<evidence type="ECO:0000313" key="2">
    <source>
        <dbReference type="Proteomes" id="UP000308600"/>
    </source>
</evidence>
<accession>A0ACD3AXU3</accession>
<proteinExistence type="predicted"/>
<evidence type="ECO:0000313" key="1">
    <source>
        <dbReference type="EMBL" id="TFK70545.1"/>
    </source>
</evidence>
<name>A0ACD3AXU3_9AGAR</name>
<reference evidence="1 2" key="1">
    <citation type="journal article" date="2019" name="Nat. Ecol. Evol.">
        <title>Megaphylogeny resolves global patterns of mushroom evolution.</title>
        <authorList>
            <person name="Varga T."/>
            <person name="Krizsan K."/>
            <person name="Foldi C."/>
            <person name="Dima B."/>
            <person name="Sanchez-Garcia M."/>
            <person name="Sanchez-Ramirez S."/>
            <person name="Szollosi G.J."/>
            <person name="Szarkandi J.G."/>
            <person name="Papp V."/>
            <person name="Albert L."/>
            <person name="Andreopoulos W."/>
            <person name="Angelini C."/>
            <person name="Antonin V."/>
            <person name="Barry K.W."/>
            <person name="Bougher N.L."/>
            <person name="Buchanan P."/>
            <person name="Buyck B."/>
            <person name="Bense V."/>
            <person name="Catcheside P."/>
            <person name="Chovatia M."/>
            <person name="Cooper J."/>
            <person name="Damon W."/>
            <person name="Desjardin D."/>
            <person name="Finy P."/>
            <person name="Geml J."/>
            <person name="Haridas S."/>
            <person name="Hughes K."/>
            <person name="Justo A."/>
            <person name="Karasinski D."/>
            <person name="Kautmanova I."/>
            <person name="Kiss B."/>
            <person name="Kocsube S."/>
            <person name="Kotiranta H."/>
            <person name="LaButti K.M."/>
            <person name="Lechner B.E."/>
            <person name="Liimatainen K."/>
            <person name="Lipzen A."/>
            <person name="Lukacs Z."/>
            <person name="Mihaltcheva S."/>
            <person name="Morgado L.N."/>
            <person name="Niskanen T."/>
            <person name="Noordeloos M.E."/>
            <person name="Ohm R.A."/>
            <person name="Ortiz-Santana B."/>
            <person name="Ovrebo C."/>
            <person name="Racz N."/>
            <person name="Riley R."/>
            <person name="Savchenko A."/>
            <person name="Shiryaev A."/>
            <person name="Soop K."/>
            <person name="Spirin V."/>
            <person name="Szebenyi C."/>
            <person name="Tomsovsky M."/>
            <person name="Tulloss R.E."/>
            <person name="Uehling J."/>
            <person name="Grigoriev I.V."/>
            <person name="Vagvolgyi C."/>
            <person name="Papp T."/>
            <person name="Martin F.M."/>
            <person name="Miettinen O."/>
            <person name="Hibbett D.S."/>
            <person name="Nagy L.G."/>
        </authorList>
    </citation>
    <scope>NUCLEOTIDE SEQUENCE [LARGE SCALE GENOMIC DNA]</scope>
    <source>
        <strain evidence="1 2">NL-1719</strain>
    </source>
</reference>
<dbReference type="EMBL" id="ML208311">
    <property type="protein sequence ID" value="TFK70545.1"/>
    <property type="molecule type" value="Genomic_DNA"/>
</dbReference>
<organism evidence="1 2">
    <name type="scientific">Pluteus cervinus</name>
    <dbReference type="NCBI Taxonomy" id="181527"/>
    <lineage>
        <taxon>Eukaryota</taxon>
        <taxon>Fungi</taxon>
        <taxon>Dikarya</taxon>
        <taxon>Basidiomycota</taxon>
        <taxon>Agaricomycotina</taxon>
        <taxon>Agaricomycetes</taxon>
        <taxon>Agaricomycetidae</taxon>
        <taxon>Agaricales</taxon>
        <taxon>Pluteineae</taxon>
        <taxon>Pluteaceae</taxon>
        <taxon>Pluteus</taxon>
    </lineage>
</organism>
<keyword evidence="2" id="KW-1185">Reference proteome</keyword>
<dbReference type="Proteomes" id="UP000308600">
    <property type="component" value="Unassembled WGS sequence"/>
</dbReference>
<gene>
    <name evidence="1" type="ORF">BDN72DRAFT_838775</name>
</gene>